<organism evidence="16">
    <name type="scientific">Capitella teleta</name>
    <name type="common">Polychaete worm</name>
    <dbReference type="NCBI Taxonomy" id="283909"/>
    <lineage>
        <taxon>Eukaryota</taxon>
        <taxon>Metazoa</taxon>
        <taxon>Spiralia</taxon>
        <taxon>Lophotrochozoa</taxon>
        <taxon>Annelida</taxon>
        <taxon>Polychaeta</taxon>
        <taxon>Sedentaria</taxon>
        <taxon>Scolecida</taxon>
        <taxon>Capitellidae</taxon>
        <taxon>Capitella</taxon>
    </lineage>
</organism>
<dbReference type="GO" id="GO:0005789">
    <property type="term" value="C:endoplasmic reticulum membrane"/>
    <property type="evidence" value="ECO:0007669"/>
    <property type="project" value="UniProtKB-SubCell"/>
</dbReference>
<reference evidence="17" key="3">
    <citation type="submission" date="2015-06" db="UniProtKB">
        <authorList>
            <consortium name="EnsemblMetazoa"/>
        </authorList>
    </citation>
    <scope>IDENTIFICATION</scope>
</reference>
<dbReference type="InterPro" id="IPR012493">
    <property type="entry name" value="Renin_rcpt"/>
</dbReference>
<reference evidence="16 18" key="2">
    <citation type="journal article" date="2013" name="Nature">
        <title>Insights into bilaterian evolution from three spiralian genomes.</title>
        <authorList>
            <person name="Simakov O."/>
            <person name="Marletaz F."/>
            <person name="Cho S.J."/>
            <person name="Edsinger-Gonzales E."/>
            <person name="Havlak P."/>
            <person name="Hellsten U."/>
            <person name="Kuo D.H."/>
            <person name="Larsson T."/>
            <person name="Lv J."/>
            <person name="Arendt D."/>
            <person name="Savage R."/>
            <person name="Osoegawa K."/>
            <person name="de Jong P."/>
            <person name="Grimwood J."/>
            <person name="Chapman J.A."/>
            <person name="Shapiro H."/>
            <person name="Aerts A."/>
            <person name="Otillar R.P."/>
            <person name="Terry A.Y."/>
            <person name="Boore J.L."/>
            <person name="Grigoriev I.V."/>
            <person name="Lindberg D.R."/>
            <person name="Seaver E.C."/>
            <person name="Weisblat D.A."/>
            <person name="Putnam N.H."/>
            <person name="Rokhsar D.S."/>
        </authorList>
    </citation>
    <scope>NUCLEOTIDE SEQUENCE</scope>
    <source>
        <strain evidence="16 18">I ESC-2004</strain>
    </source>
</reference>
<evidence type="ECO:0000256" key="5">
    <source>
        <dbReference type="ARBA" id="ARBA00022685"/>
    </source>
</evidence>
<evidence type="ECO:0000313" key="17">
    <source>
        <dbReference type="EnsemblMetazoa" id="CapteP21484"/>
    </source>
</evidence>
<evidence type="ECO:0000313" key="16">
    <source>
        <dbReference type="EMBL" id="ELU02970.1"/>
    </source>
</evidence>
<feature type="transmembrane region" description="Helical" evidence="12">
    <location>
        <begin position="327"/>
        <end position="349"/>
    </location>
</feature>
<feature type="signal peptide" evidence="13">
    <location>
        <begin position="1"/>
        <end position="30"/>
    </location>
</feature>
<keyword evidence="18" id="KW-1185">Reference proteome</keyword>
<gene>
    <name evidence="16" type="ORF">CAPTEDRAFT_21484</name>
</gene>
<evidence type="ECO:0000256" key="13">
    <source>
        <dbReference type="SAM" id="SignalP"/>
    </source>
</evidence>
<evidence type="ECO:0000313" key="18">
    <source>
        <dbReference type="Proteomes" id="UP000014760"/>
    </source>
</evidence>
<proteinExistence type="predicted"/>
<evidence type="ECO:0000256" key="1">
    <source>
        <dbReference type="ARBA" id="ARBA00004115"/>
    </source>
</evidence>
<reference evidence="18" key="1">
    <citation type="submission" date="2012-12" db="EMBL/GenBank/DDBJ databases">
        <authorList>
            <person name="Hellsten U."/>
            <person name="Grimwood J."/>
            <person name="Chapman J.A."/>
            <person name="Shapiro H."/>
            <person name="Aerts A."/>
            <person name="Otillar R.P."/>
            <person name="Terry A.Y."/>
            <person name="Boore J.L."/>
            <person name="Simakov O."/>
            <person name="Marletaz F."/>
            <person name="Cho S.-J."/>
            <person name="Edsinger-Gonzales E."/>
            <person name="Havlak P."/>
            <person name="Kuo D.-H."/>
            <person name="Larsson T."/>
            <person name="Lv J."/>
            <person name="Arendt D."/>
            <person name="Savage R."/>
            <person name="Osoegawa K."/>
            <person name="de Jong P."/>
            <person name="Lindberg D.R."/>
            <person name="Seaver E.C."/>
            <person name="Weisblat D.A."/>
            <person name="Putnam N.H."/>
            <person name="Grigoriev I.V."/>
            <person name="Rokhsar D.S."/>
        </authorList>
    </citation>
    <scope>NUCLEOTIDE SEQUENCE</scope>
    <source>
        <strain evidence="18">I ESC-2004</strain>
    </source>
</reference>
<name>R7U9F5_CAPTE</name>
<dbReference type="Pfam" id="PF25294">
    <property type="entry name" value="RENR_N"/>
    <property type="match status" value="1"/>
</dbReference>
<dbReference type="GO" id="GO:0009897">
    <property type="term" value="C:external side of plasma membrane"/>
    <property type="evidence" value="ECO:0007669"/>
    <property type="project" value="TreeGrafter"/>
</dbReference>
<dbReference type="GO" id="GO:0098588">
    <property type="term" value="C:bounding membrane of organelle"/>
    <property type="evidence" value="ECO:0007669"/>
    <property type="project" value="UniProtKB-ARBA"/>
</dbReference>
<evidence type="ECO:0000256" key="7">
    <source>
        <dbReference type="ARBA" id="ARBA00022729"/>
    </source>
</evidence>
<dbReference type="EMBL" id="KB303586">
    <property type="protein sequence ID" value="ELU02970.1"/>
    <property type="molecule type" value="Genomic_DNA"/>
</dbReference>
<dbReference type="Pfam" id="PF07850">
    <property type="entry name" value="Renin_r"/>
    <property type="match status" value="1"/>
</dbReference>
<dbReference type="GO" id="GO:0030177">
    <property type="term" value="P:positive regulation of Wnt signaling pathway"/>
    <property type="evidence" value="ECO:0007669"/>
    <property type="project" value="TreeGrafter"/>
</dbReference>
<keyword evidence="8" id="KW-0256">Endoplasmic reticulum</keyword>
<dbReference type="InterPro" id="IPR057318">
    <property type="entry name" value="RENR_N"/>
</dbReference>
<dbReference type="GO" id="GO:0031982">
    <property type="term" value="C:vesicle"/>
    <property type="evidence" value="ECO:0007669"/>
    <property type="project" value="UniProtKB-SubCell"/>
</dbReference>
<evidence type="ECO:0000256" key="6">
    <source>
        <dbReference type="ARBA" id="ARBA00022692"/>
    </source>
</evidence>
<feature type="chain" id="PRO_5008787791" description="Renin receptor" evidence="13">
    <location>
        <begin position="31"/>
        <end position="368"/>
    </location>
</feature>
<dbReference type="PANTHER" id="PTHR13351:SF1">
    <property type="entry name" value="RENIN RECEPTOR"/>
    <property type="match status" value="1"/>
</dbReference>
<evidence type="ECO:0000256" key="12">
    <source>
        <dbReference type="SAM" id="Phobius"/>
    </source>
</evidence>
<dbReference type="OMA" id="QYAVIFN"/>
<dbReference type="EnsemblMetazoa" id="CapteT21484">
    <property type="protein sequence ID" value="CapteP21484"/>
    <property type="gene ID" value="CapteG21484"/>
</dbReference>
<keyword evidence="10 12" id="KW-0472">Membrane</keyword>
<evidence type="ECO:0000259" key="14">
    <source>
        <dbReference type="Pfam" id="PF07850"/>
    </source>
</evidence>
<dbReference type="EMBL" id="AMQN01008619">
    <property type="status" value="NOT_ANNOTATED_CDS"/>
    <property type="molecule type" value="Genomic_DNA"/>
</dbReference>
<evidence type="ECO:0000256" key="9">
    <source>
        <dbReference type="ARBA" id="ARBA00022989"/>
    </source>
</evidence>
<evidence type="ECO:0000256" key="11">
    <source>
        <dbReference type="ARBA" id="ARBA00023170"/>
    </source>
</evidence>
<evidence type="ECO:0000256" key="8">
    <source>
        <dbReference type="ARBA" id="ARBA00022824"/>
    </source>
</evidence>
<dbReference type="AlphaFoldDB" id="R7U9F5"/>
<keyword evidence="6 12" id="KW-0812">Transmembrane</keyword>
<evidence type="ECO:0000256" key="4">
    <source>
        <dbReference type="ARBA" id="ARBA00022475"/>
    </source>
</evidence>
<dbReference type="HOGENOM" id="CLU_065819_0_0_1"/>
<dbReference type="Proteomes" id="UP000014760">
    <property type="component" value="Unassembled WGS sequence"/>
</dbReference>
<protein>
    <recommendedName>
        <fullName evidence="19">Renin receptor</fullName>
    </recommendedName>
</protein>
<keyword evidence="9 12" id="KW-1133">Transmembrane helix</keyword>
<evidence type="ECO:0000256" key="10">
    <source>
        <dbReference type="ARBA" id="ARBA00023136"/>
    </source>
</evidence>
<feature type="non-terminal residue" evidence="16">
    <location>
        <position position="1"/>
    </location>
</feature>
<evidence type="ECO:0000256" key="2">
    <source>
        <dbReference type="ARBA" id="ARBA00004251"/>
    </source>
</evidence>
<comment type="subcellular location">
    <subcellularLocation>
        <location evidence="2">Cell membrane</location>
        <topology evidence="2">Single-pass type I membrane protein</topology>
    </subcellularLocation>
    <subcellularLocation>
        <location evidence="1">Endoplasmic reticulum membrane</location>
        <topology evidence="1">Single-pass type I membrane protein</topology>
    </subcellularLocation>
    <subcellularLocation>
        <location evidence="3">Vesicle</location>
    </subcellularLocation>
</comment>
<keyword evidence="7 13" id="KW-0732">Signal</keyword>
<keyword evidence="4" id="KW-1003">Cell membrane</keyword>
<dbReference type="FunCoup" id="R7U9F5">
    <property type="interactions" value="574"/>
</dbReference>
<dbReference type="PANTHER" id="PTHR13351">
    <property type="entry name" value="RENIN RECEPTOR"/>
    <property type="match status" value="1"/>
</dbReference>
<feature type="domain" description="Renin receptor N-terminal" evidence="15">
    <location>
        <begin position="29"/>
        <end position="280"/>
    </location>
</feature>
<accession>R7U9F5</accession>
<feature type="domain" description="Renin receptor-like C-terminal transmembrane spanning segment" evidence="14">
    <location>
        <begin position="312"/>
        <end position="367"/>
    </location>
</feature>
<dbReference type="STRING" id="283909.R7U9F5"/>
<evidence type="ECO:0000259" key="15">
    <source>
        <dbReference type="Pfam" id="PF25294"/>
    </source>
</evidence>
<keyword evidence="5" id="KW-0165">Cleavage on pair of basic residues</keyword>
<dbReference type="InterPro" id="IPR056780">
    <property type="entry name" value="Renin_r_C"/>
</dbReference>
<evidence type="ECO:0000256" key="3">
    <source>
        <dbReference type="ARBA" id="ARBA00004373"/>
    </source>
</evidence>
<dbReference type="GO" id="GO:0038023">
    <property type="term" value="F:signaling receptor activity"/>
    <property type="evidence" value="ECO:0007669"/>
    <property type="project" value="InterPro"/>
</dbReference>
<keyword evidence="11" id="KW-0675">Receptor</keyword>
<sequence>MATQVTRFASKVQKMAFWLLPVLCLTAASGEFVVLHAPNHVNFRSEAKALPVSEVSDVISSSYGFQLNHDLTWDGLGAGSLFKRPKANVVVSVSGLPQGRLTLPGVARYPTVEDESELSTESVVDRIEAAVTGLPLLVDFSVDNTVFALRSHHPGLFQHLPATLDRLRQVFVSGQHGWAPVDLGSLNHTQDVDLFFLGELHIMREIARALKAHPEMTASALPSFFHFKVTGLEKMIRTYGRQSQQMRDALTLLSNVLQEVTEEFDEMFGGNVVVQLLAMDNVDEQGKLIRKSRSLLADAEPTTAPGPAPVGGLAPMFTAMYPIVFNIILWTMVLIVLATFAIVWGLWFMDPGRDSIIYRMTSQRIKKE</sequence>
<dbReference type="OrthoDB" id="7866065at2759"/>
<evidence type="ECO:0008006" key="19">
    <source>
        <dbReference type="Google" id="ProtNLM"/>
    </source>
</evidence>